<dbReference type="GeneID" id="36541788"/>
<gene>
    <name evidence="2" type="ORF">P168DRAFT_251363</name>
</gene>
<dbReference type="Pfam" id="PF13374">
    <property type="entry name" value="TPR_10"/>
    <property type="match status" value="2"/>
</dbReference>
<keyword evidence="3" id="KW-1185">Reference proteome</keyword>
<evidence type="ECO:0000259" key="1">
    <source>
        <dbReference type="Pfam" id="PF25000"/>
    </source>
</evidence>
<dbReference type="SUPFAM" id="SSF52540">
    <property type="entry name" value="P-loop containing nucleoside triphosphate hydrolases"/>
    <property type="match status" value="1"/>
</dbReference>
<evidence type="ECO:0000313" key="3">
    <source>
        <dbReference type="Proteomes" id="UP000234254"/>
    </source>
</evidence>
<dbReference type="InterPro" id="IPR056681">
    <property type="entry name" value="DUF7779"/>
</dbReference>
<dbReference type="PANTHER" id="PTHR46082">
    <property type="entry name" value="ATP/GTP-BINDING PROTEIN-RELATED"/>
    <property type="match status" value="1"/>
</dbReference>
<evidence type="ECO:0000313" key="2">
    <source>
        <dbReference type="EMBL" id="PKY04627.1"/>
    </source>
</evidence>
<dbReference type="InterPro" id="IPR027417">
    <property type="entry name" value="P-loop_NTPase"/>
</dbReference>
<accession>A0A2I1D420</accession>
<feature type="non-terminal residue" evidence="2">
    <location>
        <position position="632"/>
    </location>
</feature>
<dbReference type="RefSeq" id="XP_024693221.1">
    <property type="nucleotide sequence ID" value="XM_024834264.1"/>
</dbReference>
<dbReference type="PANTHER" id="PTHR46082:SF6">
    <property type="entry name" value="AAA+ ATPASE DOMAIN-CONTAINING PROTEIN-RELATED"/>
    <property type="match status" value="1"/>
</dbReference>
<dbReference type="Proteomes" id="UP000234254">
    <property type="component" value="Unassembled WGS sequence"/>
</dbReference>
<name>A0A2I1D420_ASPC2</name>
<sequence length="632" mass="70744">MPFTFTKPVHLPQEGAEETPLRPVLIAPFPRNPDFVGHDTLLNELHRRGDVPGSRIALIGLGGVGKTQLAAEYTYSIRDRSPETSVFWVPAGDAGSFEQGCRDIANRLKIPGRQDPTADICELLHVWLQDERNGKWVLVLDNWDDGEFLRKTRPAEIDDLGGESRGMPGQSFWSYFCEGLKGSIVITTRNRGVTSMVEDSNVLHVTPMNNDQAITLFEKKCNVQADREEVVQPVTAQDFMPLAITQAATYINFGSRRLSAPGYLEVIPKYKEVFTTWKLIFDRIRETQPSAADLLCVMSFFDADGIPDHVFRQNETGYNIRGLPTYDRDRVNNGGDGEESTSETSGLDLFEDDISLLRISSLISVSADKSTFGMHRVVQRITLNWLEANQQIEEYKERFIRILWSNFPSGRLRNSSRCESLFAHVLCAAAQRPNAEASLGQWASLLHEAASFAITRGIYADSTKLAGEAFSARTELFGIKNEQTLNSSQVLALSYSLEGRWNEAQELQEHPSRIYILTSRATEGGRRASDSGDEHEQAILGPEHPNALLSMDNLASLYITQGNWTAAKQLLMQVIQIKKQVLGSEHPSTLLGMDNLASLYMRQEEWTATKQLLLQVIEIRKQALGPDHLDTL</sequence>
<feature type="domain" description="DUF7779" evidence="1">
    <location>
        <begin position="286"/>
        <end position="388"/>
    </location>
</feature>
<dbReference type="AlphaFoldDB" id="A0A2I1D420"/>
<reference evidence="2" key="1">
    <citation type="submission" date="2016-12" db="EMBL/GenBank/DDBJ databases">
        <title>The genomes of Aspergillus section Nigri reveals drivers in fungal speciation.</title>
        <authorList>
            <consortium name="DOE Joint Genome Institute"/>
            <person name="Vesth T.C."/>
            <person name="Nybo J."/>
            <person name="Theobald S."/>
            <person name="Brandl J."/>
            <person name="Frisvad J.C."/>
            <person name="Nielsen K.F."/>
            <person name="Lyhne E.K."/>
            <person name="Kogle M.E."/>
            <person name="Kuo A."/>
            <person name="Riley R."/>
            <person name="Clum A."/>
            <person name="Nolan M."/>
            <person name="Lipzen A."/>
            <person name="Salamov A."/>
            <person name="Henrissat B."/>
            <person name="Wiebenga A."/>
            <person name="De vries R.P."/>
            <person name="Grigoriev I.V."/>
            <person name="Mortensen U.H."/>
            <person name="Andersen M.R."/>
            <person name="Baker S.E."/>
        </authorList>
    </citation>
    <scope>NUCLEOTIDE SEQUENCE</scope>
    <source>
        <strain evidence="2">IBT 28561</strain>
    </source>
</reference>
<dbReference type="Pfam" id="PF25000">
    <property type="entry name" value="DUF7779"/>
    <property type="match status" value="1"/>
</dbReference>
<organism evidence="2 3">
    <name type="scientific">Aspergillus campestris (strain IBT 28561)</name>
    <dbReference type="NCBI Taxonomy" id="1392248"/>
    <lineage>
        <taxon>Eukaryota</taxon>
        <taxon>Fungi</taxon>
        <taxon>Dikarya</taxon>
        <taxon>Ascomycota</taxon>
        <taxon>Pezizomycotina</taxon>
        <taxon>Eurotiomycetes</taxon>
        <taxon>Eurotiomycetidae</taxon>
        <taxon>Eurotiales</taxon>
        <taxon>Aspergillaceae</taxon>
        <taxon>Aspergillus</taxon>
        <taxon>Aspergillus subgen. Circumdati</taxon>
    </lineage>
</organism>
<comment type="caution">
    <text evidence="2">The sequence shown here is derived from an EMBL/GenBank/DDBJ whole genome shotgun (WGS) entry which is preliminary data.</text>
</comment>
<dbReference type="VEuPathDB" id="FungiDB:P168DRAFT_251363"/>
<protein>
    <submittedName>
        <fullName evidence="2">Kinesin</fullName>
    </submittedName>
</protein>
<proteinExistence type="predicted"/>
<dbReference type="Gene3D" id="1.25.40.10">
    <property type="entry name" value="Tetratricopeptide repeat domain"/>
    <property type="match status" value="1"/>
</dbReference>
<dbReference type="InterPro" id="IPR011990">
    <property type="entry name" value="TPR-like_helical_dom_sf"/>
</dbReference>
<dbReference type="SUPFAM" id="SSF48452">
    <property type="entry name" value="TPR-like"/>
    <property type="match status" value="1"/>
</dbReference>
<dbReference type="Gene3D" id="3.40.50.300">
    <property type="entry name" value="P-loop containing nucleotide triphosphate hydrolases"/>
    <property type="match status" value="1"/>
</dbReference>
<dbReference type="EMBL" id="MSFM01000005">
    <property type="protein sequence ID" value="PKY04627.1"/>
    <property type="molecule type" value="Genomic_DNA"/>
</dbReference>
<dbReference type="OrthoDB" id="1658288at2759"/>
<dbReference type="InterPro" id="IPR053137">
    <property type="entry name" value="NLR-like"/>
</dbReference>